<organism evidence="3 4">
    <name type="scientific">Rhynchophorus ferrugineus</name>
    <name type="common">Red palm weevil</name>
    <name type="synonym">Curculio ferrugineus</name>
    <dbReference type="NCBI Taxonomy" id="354439"/>
    <lineage>
        <taxon>Eukaryota</taxon>
        <taxon>Metazoa</taxon>
        <taxon>Ecdysozoa</taxon>
        <taxon>Arthropoda</taxon>
        <taxon>Hexapoda</taxon>
        <taxon>Insecta</taxon>
        <taxon>Pterygota</taxon>
        <taxon>Neoptera</taxon>
        <taxon>Endopterygota</taxon>
        <taxon>Coleoptera</taxon>
        <taxon>Polyphaga</taxon>
        <taxon>Cucujiformia</taxon>
        <taxon>Curculionidae</taxon>
        <taxon>Dryophthorinae</taxon>
        <taxon>Rhynchophorus</taxon>
    </lineage>
</organism>
<keyword evidence="2" id="KW-0812">Transmembrane</keyword>
<reference evidence="3" key="1">
    <citation type="submission" date="2020-08" db="EMBL/GenBank/DDBJ databases">
        <title>Genome sequencing and assembly of the red palm weevil Rhynchophorus ferrugineus.</title>
        <authorList>
            <person name="Dias G.B."/>
            <person name="Bergman C.M."/>
            <person name="Manee M."/>
        </authorList>
    </citation>
    <scope>NUCLEOTIDE SEQUENCE</scope>
    <source>
        <strain evidence="3">AA-2017</strain>
        <tissue evidence="3">Whole larva</tissue>
    </source>
</reference>
<name>A0A834IM07_RHYFE</name>
<comment type="caution">
    <text evidence="3">The sequence shown here is derived from an EMBL/GenBank/DDBJ whole genome shotgun (WGS) entry which is preliminary data.</text>
</comment>
<dbReference type="Proteomes" id="UP000625711">
    <property type="component" value="Unassembled WGS sequence"/>
</dbReference>
<evidence type="ECO:0000256" key="2">
    <source>
        <dbReference type="SAM" id="Phobius"/>
    </source>
</evidence>
<evidence type="ECO:0000313" key="3">
    <source>
        <dbReference type="EMBL" id="KAF7280328.1"/>
    </source>
</evidence>
<sequence length="191" mass="21242">ALLSDKDKRGATIKQDPSPDNGEKTAESRRRHLWNRGGSSNRYYSESRPGPPYPSGYGSGEGYDNYGYIASGPSSFGHSDNYDDRYESHIDKYRPNVYGPSYGYPYESPTGYIEPHYVQELGERESGLHKVFALKKILIPLAGLAILGAAAITSSNPVLLQLGVVNGRRRKRSLPGVYPTNYLLKPIEKRL</sequence>
<feature type="non-terminal residue" evidence="3">
    <location>
        <position position="191"/>
    </location>
</feature>
<feature type="transmembrane region" description="Helical" evidence="2">
    <location>
        <begin position="137"/>
        <end position="162"/>
    </location>
</feature>
<dbReference type="EMBL" id="JAACXV010000309">
    <property type="protein sequence ID" value="KAF7280328.1"/>
    <property type="molecule type" value="Genomic_DNA"/>
</dbReference>
<evidence type="ECO:0000256" key="1">
    <source>
        <dbReference type="SAM" id="MobiDB-lite"/>
    </source>
</evidence>
<keyword evidence="2" id="KW-1133">Transmembrane helix</keyword>
<dbReference type="AlphaFoldDB" id="A0A834IM07"/>
<keyword evidence="2" id="KW-0472">Membrane</keyword>
<dbReference type="OrthoDB" id="6784523at2759"/>
<feature type="region of interest" description="Disordered" evidence="1">
    <location>
        <begin position="1"/>
        <end position="58"/>
    </location>
</feature>
<proteinExistence type="predicted"/>
<keyword evidence="4" id="KW-1185">Reference proteome</keyword>
<gene>
    <name evidence="3" type="ORF">GWI33_006237</name>
</gene>
<feature type="compositionally biased region" description="Basic and acidic residues" evidence="1">
    <location>
        <begin position="1"/>
        <end position="10"/>
    </location>
</feature>
<protein>
    <submittedName>
        <fullName evidence="3">Uncharacterized protein</fullName>
    </submittedName>
</protein>
<evidence type="ECO:0000313" key="4">
    <source>
        <dbReference type="Proteomes" id="UP000625711"/>
    </source>
</evidence>
<accession>A0A834IM07</accession>